<proteinExistence type="predicted"/>
<accession>A0A240EM78</accession>
<protein>
    <submittedName>
        <fullName evidence="1">Uncharacterized protein</fullName>
    </submittedName>
</protein>
<dbReference type="Proteomes" id="UP000219336">
    <property type="component" value="Unassembled WGS sequence"/>
</dbReference>
<dbReference type="AlphaFoldDB" id="A0A240EM78"/>
<dbReference type="EMBL" id="OANU01000071">
    <property type="protein sequence ID" value="SNX49716.1"/>
    <property type="molecule type" value="Genomic_DNA"/>
</dbReference>
<gene>
    <name evidence="1" type="ORF">VTH8203_03364</name>
</gene>
<keyword evidence="2" id="KW-1185">Reference proteome</keyword>
<name>A0A240EM78_9VIBR</name>
<evidence type="ECO:0000313" key="1">
    <source>
        <dbReference type="EMBL" id="SNX49716.1"/>
    </source>
</evidence>
<sequence>MNSLLNLLRILQISVVYWGIETMLKGLTPIGKFVSSKVLTIWARRYMEHMIMYSPQLMANP</sequence>
<evidence type="ECO:0000313" key="2">
    <source>
        <dbReference type="Proteomes" id="UP000219336"/>
    </source>
</evidence>
<organism evidence="1 2">
    <name type="scientific">Vibrio thalassae</name>
    <dbReference type="NCBI Taxonomy" id="1243014"/>
    <lineage>
        <taxon>Bacteria</taxon>
        <taxon>Pseudomonadati</taxon>
        <taxon>Pseudomonadota</taxon>
        <taxon>Gammaproteobacteria</taxon>
        <taxon>Vibrionales</taxon>
        <taxon>Vibrionaceae</taxon>
        <taxon>Vibrio</taxon>
    </lineage>
</organism>
<reference evidence="2" key="1">
    <citation type="submission" date="2016-06" db="EMBL/GenBank/DDBJ databases">
        <authorList>
            <person name="Rodrigo-Torres L."/>
            <person name="Arahal R.D."/>
            <person name="Lucena T."/>
        </authorList>
    </citation>
    <scope>NUCLEOTIDE SEQUENCE [LARGE SCALE GENOMIC DNA]</scope>
    <source>
        <strain evidence="2">CECT8203</strain>
    </source>
</reference>